<dbReference type="AlphaFoldDB" id="A0A1I2H3C4"/>
<dbReference type="RefSeq" id="WP_046233652.1">
    <property type="nucleotide sequence ID" value="NZ_FONN01000019.1"/>
</dbReference>
<keyword evidence="2" id="KW-1185">Reference proteome</keyword>
<accession>A0A1I2H3C4</accession>
<name>A0A1I2H3C4_9BACL</name>
<evidence type="ECO:0000313" key="1">
    <source>
        <dbReference type="EMBL" id="SFF23477.1"/>
    </source>
</evidence>
<protein>
    <submittedName>
        <fullName evidence="1">Uncharacterized protein</fullName>
    </submittedName>
</protein>
<reference evidence="2" key="1">
    <citation type="submission" date="2016-10" db="EMBL/GenBank/DDBJ databases">
        <authorList>
            <person name="Varghese N."/>
            <person name="Submissions S."/>
        </authorList>
    </citation>
    <scope>NUCLEOTIDE SEQUENCE [LARGE SCALE GENOMIC DNA]</scope>
    <source>
        <strain evidence="2">CGMCC 1.10223</strain>
    </source>
</reference>
<organism evidence="1 2">
    <name type="scientific">Paenibacillus algorifonticola</name>
    <dbReference type="NCBI Taxonomy" id="684063"/>
    <lineage>
        <taxon>Bacteria</taxon>
        <taxon>Bacillati</taxon>
        <taxon>Bacillota</taxon>
        <taxon>Bacilli</taxon>
        <taxon>Bacillales</taxon>
        <taxon>Paenibacillaceae</taxon>
        <taxon>Paenibacillus</taxon>
    </lineage>
</organism>
<proteinExistence type="predicted"/>
<dbReference type="EMBL" id="FONN01000019">
    <property type="protein sequence ID" value="SFF23477.1"/>
    <property type="molecule type" value="Genomic_DNA"/>
</dbReference>
<gene>
    <name evidence="1" type="ORF">SAMN04487969_119100</name>
</gene>
<dbReference type="Proteomes" id="UP000183410">
    <property type="component" value="Unassembled WGS sequence"/>
</dbReference>
<sequence>MRIAEFESVMIKHFAAMKRAWSGRGPVATLLKVRGNRVSLVYVAQFTNFELYLLGREVKHGTFDDFLKEILEVMRGDFTPLFGGLHEGLKIDDMKTYVTGDNFRIQTTSIVLNKDLRKLVMNDQVKIPS</sequence>
<evidence type="ECO:0000313" key="2">
    <source>
        <dbReference type="Proteomes" id="UP000183410"/>
    </source>
</evidence>